<dbReference type="Gramene" id="PNW87869">
    <property type="protein sequence ID" value="PNW87869"/>
    <property type="gene ID" value="CHLRE_01g005200v5"/>
</dbReference>
<dbReference type="InterPro" id="IPR029058">
    <property type="entry name" value="AB_hydrolase_fold"/>
</dbReference>
<feature type="signal peptide" evidence="2">
    <location>
        <begin position="1"/>
        <end position="31"/>
    </location>
</feature>
<name>A0A2K3E500_CHLRE</name>
<feature type="domain" description="Fungal lipase-type" evidence="3">
    <location>
        <begin position="483"/>
        <end position="622"/>
    </location>
</feature>
<accession>A0A2K3E500</accession>
<dbReference type="InParanoid" id="A0A2K3E500"/>
<dbReference type="RefSeq" id="XP_042928093.1">
    <property type="nucleotide sequence ID" value="XM_043058179.1"/>
</dbReference>
<feature type="compositionally biased region" description="Pro residues" evidence="1">
    <location>
        <begin position="315"/>
        <end position="346"/>
    </location>
</feature>
<evidence type="ECO:0000313" key="4">
    <source>
        <dbReference type="EMBL" id="PNW87869.1"/>
    </source>
</evidence>
<keyword evidence="5" id="KW-1185">Reference proteome</keyword>
<evidence type="ECO:0000259" key="3">
    <source>
        <dbReference type="Pfam" id="PF01764"/>
    </source>
</evidence>
<keyword evidence="2" id="KW-0732">Signal</keyword>
<evidence type="ECO:0000313" key="5">
    <source>
        <dbReference type="Proteomes" id="UP000006906"/>
    </source>
</evidence>
<dbReference type="EMBL" id="CM008962">
    <property type="protein sequence ID" value="PNW87869.1"/>
    <property type="molecule type" value="Genomic_DNA"/>
</dbReference>
<dbReference type="Pfam" id="PF01764">
    <property type="entry name" value="Lipase_3"/>
    <property type="match status" value="1"/>
</dbReference>
<dbReference type="Proteomes" id="UP000006906">
    <property type="component" value="Chromosome 1"/>
</dbReference>
<dbReference type="GeneID" id="5727667"/>
<dbReference type="ExpressionAtlas" id="A0A2K3E500">
    <property type="expression patterns" value="differential"/>
</dbReference>
<feature type="compositionally biased region" description="Low complexity" evidence="1">
    <location>
        <begin position="347"/>
        <end position="376"/>
    </location>
</feature>
<gene>
    <name evidence="4" type="ORF">CHLRE_01g005200v5</name>
</gene>
<organism evidence="4 5">
    <name type="scientific">Chlamydomonas reinhardtii</name>
    <name type="common">Chlamydomonas smithii</name>
    <dbReference type="NCBI Taxonomy" id="3055"/>
    <lineage>
        <taxon>Eukaryota</taxon>
        <taxon>Viridiplantae</taxon>
        <taxon>Chlorophyta</taxon>
        <taxon>core chlorophytes</taxon>
        <taxon>Chlorophyceae</taxon>
        <taxon>CS clade</taxon>
        <taxon>Chlamydomonadales</taxon>
        <taxon>Chlamydomonadaceae</taxon>
        <taxon>Chlamydomonas</taxon>
    </lineage>
</organism>
<reference evidence="4 5" key="1">
    <citation type="journal article" date="2007" name="Science">
        <title>The Chlamydomonas genome reveals the evolution of key animal and plant functions.</title>
        <authorList>
            <person name="Merchant S.S."/>
            <person name="Prochnik S.E."/>
            <person name="Vallon O."/>
            <person name="Harris E.H."/>
            <person name="Karpowicz S.J."/>
            <person name="Witman G.B."/>
            <person name="Terry A."/>
            <person name="Salamov A."/>
            <person name="Fritz-Laylin L.K."/>
            <person name="Marechal-Drouard L."/>
            <person name="Marshall W.F."/>
            <person name="Qu L.H."/>
            <person name="Nelson D.R."/>
            <person name="Sanderfoot A.A."/>
            <person name="Spalding M.H."/>
            <person name="Kapitonov V.V."/>
            <person name="Ren Q."/>
            <person name="Ferris P."/>
            <person name="Lindquist E."/>
            <person name="Shapiro H."/>
            <person name="Lucas S.M."/>
            <person name="Grimwood J."/>
            <person name="Schmutz J."/>
            <person name="Cardol P."/>
            <person name="Cerutti H."/>
            <person name="Chanfreau G."/>
            <person name="Chen C.L."/>
            <person name="Cognat V."/>
            <person name="Croft M.T."/>
            <person name="Dent R."/>
            <person name="Dutcher S."/>
            <person name="Fernandez E."/>
            <person name="Fukuzawa H."/>
            <person name="Gonzalez-Ballester D."/>
            <person name="Gonzalez-Halphen D."/>
            <person name="Hallmann A."/>
            <person name="Hanikenne M."/>
            <person name="Hippler M."/>
            <person name="Inwood W."/>
            <person name="Jabbari K."/>
            <person name="Kalanon M."/>
            <person name="Kuras R."/>
            <person name="Lefebvre P.A."/>
            <person name="Lemaire S.D."/>
            <person name="Lobanov A.V."/>
            <person name="Lohr M."/>
            <person name="Manuell A."/>
            <person name="Meier I."/>
            <person name="Mets L."/>
            <person name="Mittag M."/>
            <person name="Mittelmeier T."/>
            <person name="Moroney J.V."/>
            <person name="Moseley J."/>
            <person name="Napoli C."/>
            <person name="Nedelcu A.M."/>
            <person name="Niyogi K."/>
            <person name="Novoselov S.V."/>
            <person name="Paulsen I.T."/>
            <person name="Pazour G."/>
            <person name="Purton S."/>
            <person name="Ral J.P."/>
            <person name="Riano-Pachon D.M."/>
            <person name="Riekhof W."/>
            <person name="Rymarquis L."/>
            <person name="Schroda M."/>
            <person name="Stern D."/>
            <person name="Umen J."/>
            <person name="Willows R."/>
            <person name="Wilson N."/>
            <person name="Zimmer S.L."/>
            <person name="Allmer J."/>
            <person name="Balk J."/>
            <person name="Bisova K."/>
            <person name="Chen C.J."/>
            <person name="Elias M."/>
            <person name="Gendler K."/>
            <person name="Hauser C."/>
            <person name="Lamb M.R."/>
            <person name="Ledford H."/>
            <person name="Long J.C."/>
            <person name="Minagawa J."/>
            <person name="Page M.D."/>
            <person name="Pan J."/>
            <person name="Pootakham W."/>
            <person name="Roje S."/>
            <person name="Rose A."/>
            <person name="Stahlberg E."/>
            <person name="Terauchi A.M."/>
            <person name="Yang P."/>
            <person name="Ball S."/>
            <person name="Bowler C."/>
            <person name="Dieckmann C.L."/>
            <person name="Gladyshev V.N."/>
            <person name="Green P."/>
            <person name="Jorgensen R."/>
            <person name="Mayfield S."/>
            <person name="Mueller-Roeber B."/>
            <person name="Rajamani S."/>
            <person name="Sayre R.T."/>
            <person name="Brokstein P."/>
            <person name="Dubchak I."/>
            <person name="Goodstein D."/>
            <person name="Hornick L."/>
            <person name="Huang Y.W."/>
            <person name="Jhaveri J."/>
            <person name="Luo Y."/>
            <person name="Martinez D."/>
            <person name="Ngau W.C."/>
            <person name="Otillar B."/>
            <person name="Poliakov A."/>
            <person name="Porter A."/>
            <person name="Szajkowski L."/>
            <person name="Werner G."/>
            <person name="Zhou K."/>
            <person name="Grigoriev I.V."/>
            <person name="Rokhsar D.S."/>
            <person name="Grossman A.R."/>
        </authorList>
    </citation>
    <scope>NUCLEOTIDE SEQUENCE [LARGE SCALE GENOMIC DNA]</scope>
    <source>
        <strain evidence="5">CC-503</strain>
    </source>
</reference>
<dbReference type="InterPro" id="IPR002921">
    <property type="entry name" value="Fungal_lipase-type"/>
</dbReference>
<dbReference type="SUPFAM" id="SSF53474">
    <property type="entry name" value="alpha/beta-Hydrolases"/>
    <property type="match status" value="1"/>
</dbReference>
<dbReference type="KEGG" id="cre:CHLRE_01g005200v5"/>
<feature type="chain" id="PRO_5014330460" description="Fungal lipase-type domain-containing protein" evidence="2">
    <location>
        <begin position="32"/>
        <end position="1044"/>
    </location>
</feature>
<dbReference type="Gene3D" id="3.40.50.1820">
    <property type="entry name" value="alpha/beta hydrolase"/>
    <property type="match status" value="1"/>
</dbReference>
<dbReference type="GO" id="GO:0006629">
    <property type="term" value="P:lipid metabolic process"/>
    <property type="evidence" value="ECO:0007669"/>
    <property type="project" value="InterPro"/>
</dbReference>
<dbReference type="InterPro" id="IPR051218">
    <property type="entry name" value="Sec_MonoDiacylglyc_Lipase"/>
</dbReference>
<dbReference type="PROSITE" id="PS51257">
    <property type="entry name" value="PROKAR_LIPOPROTEIN"/>
    <property type="match status" value="1"/>
</dbReference>
<feature type="region of interest" description="Disordered" evidence="1">
    <location>
        <begin position="314"/>
        <end position="411"/>
    </location>
</feature>
<dbReference type="CDD" id="cd00519">
    <property type="entry name" value="Lipase_3"/>
    <property type="match status" value="1"/>
</dbReference>
<sequence>MRRSTRRRLGAETLASLVLLAACQLSAFAVAQDTLPVGMYVDGSYQCQNKWDIAGTNLVYYSGMGFNDEVCRFLCSELPACTMYVWYSNGVCQIRRDAFRPYHGTTGPNEQIVRSCVKTDIQTLPPPPPPPPSPPPPVWLGDLNGQPPKEDVYLIRAAGPTPRACPDANLITANAYCYWTGQFSLKPFEGAHQAWIVRRTNSSSGSYYVTNYYRQSVASPACERNVWNFQPQCGNTDIDLAAAWGGAQQEVFFEPVAGRRGGVRIRAAGRNCTERYLAAVLACPGYNSLYWAPLNLRDSAFIFEMLPISASYPVPDLPVTPNPSRTPTPSPSPSPAPAPIPSPAPASGPGSSPGASPTPASSPAPGGSSPGSSPASSPAPAPTSAPSPAECGRGMLTEAGGFVRSGPPSPSQPQNVVLGLLAVGTYPWFWGKSNVLGVAPDLLYTDCFTQHGLVGPPQYYRVPAKVVPGDSNVYVAKTDRDVFVAVRGTDNDADWVADFVAVWAEANTLFGVTGSSVKLHAGFKDLYVSMADWLIPTVNNTYNSLPPGAKIWITGHSMGGAVAQIASLHIATRLGADKIGGVVGFASPRAGDSGYRELYNSVLGTRHLKFRAGSDPVSNVPPGSLGYTDVGTTVMLCPDGVVKMAGPSQPQSAHDDLSCEGLPLSQNFHWPLQYLHGLQRVYGTACTRAAMELPQCDVRENCRLSTDSYKDYCTACTQPADCDYYGLQGYYCDNMVPVASSFTCKPKAPVGTVCLYDRVCGSGHCVAGFCRACGEDKHCAAGEFCELSVLQPTSLWTCKSDLAVSSPCERDSQCGSGVCDRLACRECRSDAQCNAPGESGRFCDTNPLLIDNTYGKCRWPKPTGSMCTADRECGSGHCVTGFCRACNADAHCGDGAWCELAVVLQPTTAWTCKAPQSNGSPCERDTQCGSGHCVGLFCQECGSGDHCAPGQYCDVTSLFKCRDLKPDGSICLADAQCASGHCHLGGCRTCVSDSHCAPDQFCELFDITKLYTCRGDMGRGSACDRNSQCTSGKCDGIPLFKKCT</sequence>
<evidence type="ECO:0000256" key="1">
    <source>
        <dbReference type="SAM" id="MobiDB-lite"/>
    </source>
</evidence>
<dbReference type="OrthoDB" id="438440at2759"/>
<dbReference type="PANTHER" id="PTHR45856:SF11">
    <property type="entry name" value="FUNGAL LIPASE-LIKE DOMAIN-CONTAINING PROTEIN"/>
    <property type="match status" value="1"/>
</dbReference>
<dbReference type="PANTHER" id="PTHR45856">
    <property type="entry name" value="ALPHA/BETA-HYDROLASES SUPERFAMILY PROTEIN"/>
    <property type="match status" value="1"/>
</dbReference>
<proteinExistence type="predicted"/>
<dbReference type="AlphaFoldDB" id="A0A2K3E500"/>
<protein>
    <recommendedName>
        <fullName evidence="3">Fungal lipase-type domain-containing protein</fullName>
    </recommendedName>
</protein>
<evidence type="ECO:0000256" key="2">
    <source>
        <dbReference type="SAM" id="SignalP"/>
    </source>
</evidence>